<organism evidence="4 5">
    <name type="scientific">Micromonospora mirobrigensis</name>
    <dbReference type="NCBI Taxonomy" id="262898"/>
    <lineage>
        <taxon>Bacteria</taxon>
        <taxon>Bacillati</taxon>
        <taxon>Actinomycetota</taxon>
        <taxon>Actinomycetes</taxon>
        <taxon>Micromonosporales</taxon>
        <taxon>Micromonosporaceae</taxon>
        <taxon>Micromonospora</taxon>
    </lineage>
</organism>
<name>A0A1C4XQE5_9ACTN</name>
<dbReference type="AlphaFoldDB" id="A0A1C4XQE5"/>
<dbReference type="EMBL" id="FMCX01000003">
    <property type="protein sequence ID" value="SCF10586.1"/>
    <property type="molecule type" value="Genomic_DNA"/>
</dbReference>
<sequence length="411" mass="42206">MVTPVRPGLARPSRGPDFPTPSAPGASQEEIRRQNLGAVLRHVHVHGPTSRAELTARLGLNRSTIGALAADLTAVGLVTEEAPTATRRAGRPSLVVSPRSDRVYAHGLSIDADRLRAARVGLGGRILDRRETARPRGMSPLDAVAPLAGLVRDMECAVTDDALFVGGAVAVTDTTRDLDGRLRIGGTDTLGAALDAELGARPGFVTGDLADIAGLAEHVRGVAAGVDDVVYLHGDLGVSAGIIIGGRLVTGHRGHGGKVGHMVVRPAGVPCGCGSRGCWETEIGEAALLRHSGRDPADGDAVPGILCAAADGEPTAVAAVERVADWLGFGVANLVNIVNPDTVVFGGALRAIYLAGSATVHRRLDAMALPASREHVQLRAAMLGRDAALIGAAELAFDQLLADPLNAGLPN</sequence>
<dbReference type="PANTHER" id="PTHR18964:SF149">
    <property type="entry name" value="BIFUNCTIONAL UDP-N-ACETYLGLUCOSAMINE 2-EPIMERASE_N-ACETYLMANNOSAMINE KINASE"/>
    <property type="match status" value="1"/>
</dbReference>
<dbReference type="InterPro" id="IPR000600">
    <property type="entry name" value="ROK"/>
</dbReference>
<evidence type="ECO:0000313" key="4">
    <source>
        <dbReference type="EMBL" id="SCF10586.1"/>
    </source>
</evidence>
<gene>
    <name evidence="4" type="ORF">GA0070564_103258</name>
</gene>
<accession>A0A1C4XQE5</accession>
<keyword evidence="4" id="KW-0418">Kinase</keyword>
<reference evidence="5" key="1">
    <citation type="submission" date="2016-06" db="EMBL/GenBank/DDBJ databases">
        <authorList>
            <person name="Varghese N."/>
            <person name="Submissions Spin"/>
        </authorList>
    </citation>
    <scope>NUCLEOTIDE SEQUENCE [LARGE SCALE GENOMIC DNA]</scope>
    <source>
        <strain evidence="5">DSM 44830</strain>
    </source>
</reference>
<protein>
    <submittedName>
        <fullName evidence="4">Sugar kinase of the NBD/HSP70 family, may contain an N-terminal HTH domain</fullName>
    </submittedName>
</protein>
<dbReference type="OrthoDB" id="5174513at2"/>
<dbReference type="SUPFAM" id="SSF53067">
    <property type="entry name" value="Actin-like ATPase domain"/>
    <property type="match status" value="1"/>
</dbReference>
<dbReference type="InterPro" id="IPR000835">
    <property type="entry name" value="HTH_MarR-typ"/>
</dbReference>
<dbReference type="Pfam" id="PF00480">
    <property type="entry name" value="ROK"/>
    <property type="match status" value="1"/>
</dbReference>
<evidence type="ECO:0000256" key="2">
    <source>
        <dbReference type="SAM" id="MobiDB-lite"/>
    </source>
</evidence>
<dbReference type="PANTHER" id="PTHR18964">
    <property type="entry name" value="ROK (REPRESSOR, ORF, KINASE) FAMILY"/>
    <property type="match status" value="1"/>
</dbReference>
<dbReference type="STRING" id="262898.GA0070564_103258"/>
<dbReference type="InterPro" id="IPR036388">
    <property type="entry name" value="WH-like_DNA-bd_sf"/>
</dbReference>
<dbReference type="InterPro" id="IPR036390">
    <property type="entry name" value="WH_DNA-bd_sf"/>
</dbReference>
<proteinExistence type="inferred from homology"/>
<evidence type="ECO:0000313" key="5">
    <source>
        <dbReference type="Proteomes" id="UP000199504"/>
    </source>
</evidence>
<dbReference type="InterPro" id="IPR043129">
    <property type="entry name" value="ATPase_NBD"/>
</dbReference>
<evidence type="ECO:0000259" key="3">
    <source>
        <dbReference type="Pfam" id="PF12802"/>
    </source>
</evidence>
<keyword evidence="4" id="KW-0808">Transferase</keyword>
<dbReference type="Pfam" id="PF12802">
    <property type="entry name" value="MarR_2"/>
    <property type="match status" value="1"/>
</dbReference>
<dbReference type="Proteomes" id="UP000199504">
    <property type="component" value="Unassembled WGS sequence"/>
</dbReference>
<dbReference type="GO" id="GO:0016301">
    <property type="term" value="F:kinase activity"/>
    <property type="evidence" value="ECO:0007669"/>
    <property type="project" value="UniProtKB-KW"/>
</dbReference>
<dbReference type="Gene3D" id="1.10.10.10">
    <property type="entry name" value="Winged helix-like DNA-binding domain superfamily/Winged helix DNA-binding domain"/>
    <property type="match status" value="1"/>
</dbReference>
<dbReference type="Gene3D" id="3.30.420.40">
    <property type="match status" value="2"/>
</dbReference>
<evidence type="ECO:0000256" key="1">
    <source>
        <dbReference type="ARBA" id="ARBA00006479"/>
    </source>
</evidence>
<comment type="similarity">
    <text evidence="1">Belongs to the ROK (NagC/XylR) family.</text>
</comment>
<feature type="region of interest" description="Disordered" evidence="2">
    <location>
        <begin position="1"/>
        <end position="28"/>
    </location>
</feature>
<keyword evidence="5" id="KW-1185">Reference proteome</keyword>
<dbReference type="SUPFAM" id="SSF46785">
    <property type="entry name" value="Winged helix' DNA-binding domain"/>
    <property type="match status" value="1"/>
</dbReference>
<dbReference type="RefSeq" id="WP_091607937.1">
    <property type="nucleotide sequence ID" value="NZ_FMCX01000003.1"/>
</dbReference>
<feature type="domain" description="HTH marR-type" evidence="3">
    <location>
        <begin position="39"/>
        <end position="88"/>
    </location>
</feature>